<keyword evidence="2" id="KW-0812">Transmembrane</keyword>
<keyword evidence="2" id="KW-0472">Membrane</keyword>
<evidence type="ECO:0000313" key="3">
    <source>
        <dbReference type="EMBL" id="QIB32257.1"/>
    </source>
</evidence>
<sequence length="102" mass="11097">MNLRFLALSSLIKMGAVQALRRENTKAKAVRGSMMDNSSDYVTSSSDHPEEMKTVWDVRLGNRITLQGSASIRWTPRGVLLAGIATSAILLAVSAVVRAHRS</sequence>
<feature type="transmembrane region" description="Helical" evidence="2">
    <location>
        <begin position="78"/>
        <end position="97"/>
    </location>
</feature>
<dbReference type="Proteomes" id="UP000464751">
    <property type="component" value="Chromosome"/>
</dbReference>
<proteinExistence type="predicted"/>
<name>A0A6P1YG35_9HYPH</name>
<dbReference type="EMBL" id="CP048630">
    <property type="protein sequence ID" value="QIB32257.1"/>
    <property type="molecule type" value="Genomic_DNA"/>
</dbReference>
<organism evidence="3 4">
    <name type="scientific">Ancylobacter pratisalsi</name>
    <dbReference type="NCBI Taxonomy" id="1745854"/>
    <lineage>
        <taxon>Bacteria</taxon>
        <taxon>Pseudomonadati</taxon>
        <taxon>Pseudomonadota</taxon>
        <taxon>Alphaproteobacteria</taxon>
        <taxon>Hyphomicrobiales</taxon>
        <taxon>Xanthobacteraceae</taxon>
        <taxon>Ancylobacter</taxon>
    </lineage>
</organism>
<reference evidence="3 4" key="1">
    <citation type="submission" date="2020-02" db="EMBL/GenBank/DDBJ databases">
        <authorList>
            <person name="Li G."/>
        </authorList>
    </citation>
    <scope>NUCLEOTIDE SEQUENCE [LARGE SCALE GENOMIC DNA]</scope>
    <source>
        <strain evidence="3 4">DSM 102029</strain>
    </source>
</reference>
<dbReference type="KEGG" id="apra:G3A50_12950"/>
<evidence type="ECO:0000313" key="4">
    <source>
        <dbReference type="Proteomes" id="UP000464751"/>
    </source>
</evidence>
<gene>
    <name evidence="3" type="ORF">G3A50_12950</name>
</gene>
<accession>A0A6P1YG35</accession>
<evidence type="ECO:0000256" key="1">
    <source>
        <dbReference type="SAM" id="MobiDB-lite"/>
    </source>
</evidence>
<feature type="compositionally biased region" description="Polar residues" evidence="1">
    <location>
        <begin position="35"/>
        <end position="46"/>
    </location>
</feature>
<dbReference type="RefSeq" id="WP_163073202.1">
    <property type="nucleotide sequence ID" value="NZ_CP048630.1"/>
</dbReference>
<protein>
    <submittedName>
        <fullName evidence="3">Uncharacterized protein</fullName>
    </submittedName>
</protein>
<keyword evidence="4" id="KW-1185">Reference proteome</keyword>
<evidence type="ECO:0000256" key="2">
    <source>
        <dbReference type="SAM" id="Phobius"/>
    </source>
</evidence>
<feature type="region of interest" description="Disordered" evidence="1">
    <location>
        <begin position="29"/>
        <end position="48"/>
    </location>
</feature>
<dbReference type="AlphaFoldDB" id="A0A6P1YG35"/>
<keyword evidence="2" id="KW-1133">Transmembrane helix</keyword>